<reference evidence="2" key="1">
    <citation type="journal article" date="2011" name="Plant Physiol.">
        <title>Comprehensive sequence analysis of 24,783 barley full-length cDNAs derived from 12 clone libraries.</title>
        <authorList>
            <person name="Matsumoto T."/>
            <person name="Tanaka T."/>
            <person name="Sakai H."/>
            <person name="Amano N."/>
            <person name="Kanamori H."/>
            <person name="Kurita K."/>
            <person name="Kikuta A."/>
            <person name="Kamiya K."/>
            <person name="Yamamoto M."/>
            <person name="Ikawa H."/>
            <person name="Fujii N."/>
            <person name="Hori K."/>
            <person name="Itoh T."/>
            <person name="Sato K."/>
        </authorList>
    </citation>
    <scope>NUCLEOTIDE SEQUENCE</scope>
    <source>
        <tissue evidence="2">Shoot and root</tissue>
    </source>
</reference>
<feature type="signal peptide" evidence="1">
    <location>
        <begin position="1"/>
        <end position="17"/>
    </location>
</feature>
<protein>
    <submittedName>
        <fullName evidence="2">Predicted protein</fullName>
    </submittedName>
</protein>
<accession>F2DFQ5</accession>
<proteinExistence type="evidence at transcript level"/>
<evidence type="ECO:0000313" key="2">
    <source>
        <dbReference type="EMBL" id="BAJ93926.1"/>
    </source>
</evidence>
<sequence>MNAYIFLVFLYSVSVNALFGPQVNLTLDDGNIASVYANDNWGLAVTYNSSGNIGVNIWYFDASTFEKTSSIPIDKYQLFVTYGMTSIVPIDDKRALIFFGKAELNPPNYTYIYEVTVSTDSFEITRKYILPTPPEVITTLGATQTLDSSGNLYFTFNNSFWQFNVDSFDAQVWQTPIPHWEWATWPQQWSVLNDTTAIGTYSIFVTLGVTIVYVCQFEDGKIRDKAQVLPEREGVPVVVYVIPGTTMGVVAQYNGMSPSGGNAYQQIQLWDFTKLNESQSLSSPTYLNSVLDVVEIVQATSKYIFVSGTYSWDIEGSNEYQLFQFKYDSTDISKGLNLTETRFNIISPFYATEQYVYFVDYTSESQITRVEYS</sequence>
<dbReference type="EMBL" id="AK362722">
    <property type="protein sequence ID" value="BAJ93926.1"/>
    <property type="molecule type" value="mRNA"/>
</dbReference>
<dbReference type="AlphaFoldDB" id="F2DFQ5"/>
<organism evidence="2">
    <name type="scientific">Hordeum vulgare subsp. vulgare</name>
    <name type="common">Domesticated barley</name>
    <dbReference type="NCBI Taxonomy" id="112509"/>
    <lineage>
        <taxon>Eukaryota</taxon>
        <taxon>Viridiplantae</taxon>
        <taxon>Streptophyta</taxon>
        <taxon>Embryophyta</taxon>
        <taxon>Tracheophyta</taxon>
        <taxon>Spermatophyta</taxon>
        <taxon>Magnoliopsida</taxon>
        <taxon>Liliopsida</taxon>
        <taxon>Poales</taxon>
        <taxon>Poaceae</taxon>
        <taxon>BOP clade</taxon>
        <taxon>Pooideae</taxon>
        <taxon>Triticodae</taxon>
        <taxon>Triticeae</taxon>
        <taxon>Hordeinae</taxon>
        <taxon>Hordeum</taxon>
    </lineage>
</organism>
<keyword evidence="1" id="KW-0732">Signal</keyword>
<feature type="chain" id="PRO_5003277298" evidence="1">
    <location>
        <begin position="18"/>
        <end position="373"/>
    </location>
</feature>
<name>F2DFQ5_HORVV</name>
<evidence type="ECO:0000256" key="1">
    <source>
        <dbReference type="SAM" id="SignalP"/>
    </source>
</evidence>